<dbReference type="EMBL" id="JAGINU010000001">
    <property type="protein sequence ID" value="MBP2365323.1"/>
    <property type="molecule type" value="Genomic_DNA"/>
</dbReference>
<feature type="region of interest" description="Disordered" evidence="16">
    <location>
        <begin position="614"/>
        <end position="855"/>
    </location>
</feature>
<evidence type="ECO:0000256" key="1">
    <source>
        <dbReference type="ARBA" id="ARBA00004370"/>
    </source>
</evidence>
<comment type="caution">
    <text evidence="18">The sequence shown here is derived from an EMBL/GenBank/DDBJ whole genome shotgun (WGS) entry which is preliminary data.</text>
</comment>
<dbReference type="PANTHER" id="PTHR23076:SF97">
    <property type="entry name" value="ATP-DEPENDENT ZINC METALLOPROTEASE YME1L1"/>
    <property type="match status" value="1"/>
</dbReference>
<name>A0ABS4VN27_9PSEU</name>
<comment type="similarity">
    <text evidence="2 14">In the C-terminal section; belongs to the peptidase M41 family.</text>
</comment>
<feature type="active site" evidence="14">
    <location>
        <position position="427"/>
    </location>
</feature>
<dbReference type="GO" id="GO:0008233">
    <property type="term" value="F:peptidase activity"/>
    <property type="evidence" value="ECO:0007669"/>
    <property type="project" value="UniProtKB-KW"/>
</dbReference>
<dbReference type="PANTHER" id="PTHR23076">
    <property type="entry name" value="METALLOPROTEASE M41 FTSH"/>
    <property type="match status" value="1"/>
</dbReference>
<dbReference type="GO" id="GO:0006508">
    <property type="term" value="P:proteolysis"/>
    <property type="evidence" value="ECO:0007669"/>
    <property type="project" value="UniProtKB-KW"/>
</dbReference>
<feature type="compositionally biased region" description="Gly residues" evidence="16">
    <location>
        <begin position="727"/>
        <end position="742"/>
    </location>
</feature>
<feature type="compositionally biased region" description="Basic and acidic residues" evidence="16">
    <location>
        <begin position="618"/>
        <end position="650"/>
    </location>
</feature>
<dbReference type="Proteomes" id="UP001519295">
    <property type="component" value="Unassembled WGS sequence"/>
</dbReference>
<evidence type="ECO:0000256" key="10">
    <source>
        <dbReference type="ARBA" id="ARBA00022840"/>
    </source>
</evidence>
<dbReference type="InterPro" id="IPR000642">
    <property type="entry name" value="Peptidase_M41"/>
</dbReference>
<evidence type="ECO:0000256" key="11">
    <source>
        <dbReference type="ARBA" id="ARBA00022989"/>
    </source>
</evidence>
<dbReference type="SUPFAM" id="SSF140990">
    <property type="entry name" value="FtsH protease domain-like"/>
    <property type="match status" value="1"/>
</dbReference>
<dbReference type="GO" id="GO:0051301">
    <property type="term" value="P:cell division"/>
    <property type="evidence" value="ECO:0007669"/>
    <property type="project" value="UniProtKB-KW"/>
</dbReference>
<keyword evidence="9 14" id="KW-0862">Zinc</keyword>
<comment type="cofactor">
    <cofactor evidence="14">
        <name>Zn(2+)</name>
        <dbReference type="ChEBI" id="CHEBI:29105"/>
    </cofactor>
    <text evidence="14">Binds 1 zinc ion per subunit.</text>
</comment>
<keyword evidence="18" id="KW-0131">Cell cycle</keyword>
<keyword evidence="4 14" id="KW-0645">Protease</keyword>
<dbReference type="Pfam" id="PF01434">
    <property type="entry name" value="Peptidase_M41"/>
    <property type="match status" value="1"/>
</dbReference>
<dbReference type="EC" id="3.4.24.-" evidence="14"/>
<feature type="binding site" evidence="14">
    <location>
        <position position="426"/>
    </location>
    <ligand>
        <name>Zn(2+)</name>
        <dbReference type="ChEBI" id="CHEBI:29105"/>
        <note>catalytic</note>
    </ligand>
</feature>
<comment type="function">
    <text evidence="14">Acts as a processive, ATP-dependent zinc metallopeptidase for both cytoplasmic and membrane proteins. Plays a role in the quality control of integral membrane proteins.</text>
</comment>
<dbReference type="Gene3D" id="1.20.58.760">
    <property type="entry name" value="Peptidase M41"/>
    <property type="match status" value="1"/>
</dbReference>
<evidence type="ECO:0000256" key="14">
    <source>
        <dbReference type="HAMAP-Rule" id="MF_01458"/>
    </source>
</evidence>
<sequence>MDRKRLLRNPLIWILVALLIYLGFSSLFDDTRGYTEVPTSVALSQIQSGNVQGALIEDREQQLRLTLNTPVDGETQLITQYPAQLSGQIFDSLGQVEGIGQYDTVVRQDSFLSSLLIMMIPLALVLIILFWFLNNSQGGGNRVMSFGKSKAKQLNKDMPKNTFVDVAGADEAVEELYEIKDFLQNPGRYQALGAKIPKGVLLYGPPGTGKTLLARAVAGEAAVPFYTISGSDFVEMFVGVGASRVRDLFEQAKQNAPCIIFVDEIDAVGRQRGAGLGGGHDEREQTLNQLLVEMDGFDARGGIILIAATNRPDILDPALLRPGRFDRQIPVGAPDLAGRRAILQVHSKGKPFAEDADFESLAKRTVGMSGADLANVINEAALLTAREHGTLITAAAMEESVDRVVGGPRRKSKIVSEREKKITAYHEGGHALAAWAMPDLEPVYKLTILPRGRTGGHALVVPEDDKGLMTRAEMIARLVFAMGGRSAEELVFHEPTTGASSDIDQATKIARAMVTEYGMSAKLGAVKYGREQGDPFLGRSMGNQADYSLEVAHEIDEEVRKLIEAAHTEAWEILNTYRDVLDDLVLELLDAETLNRKDLERIFGSVEKRPRITAFNDFGERTPSEKPPIKTPREAAHERGEPWPADDERTPAQVGSGSANGHGEAPGLPGASPFPAGGAAPARPDAPNEGGYGPGTGPAPVSAGNGNIPNSGAPNGGAPNGDAPNGHGNGAPGNGAPAGNGRPGAPAGQPQGGRGGYPAPPSAVAPNYGAPPDWRPATTPHGQGWPPAGWAGQQAPGRQAPQQGGQEPPDRNGPEAGPSGSTGPTGGGDSGGSTTGGEPQERPDGRRSSDSEAGH</sequence>
<feature type="compositionally biased region" description="Gly residues" evidence="16">
    <location>
        <begin position="823"/>
        <end position="835"/>
    </location>
</feature>
<reference evidence="18 19" key="1">
    <citation type="submission" date="2021-03" db="EMBL/GenBank/DDBJ databases">
        <title>Sequencing the genomes of 1000 actinobacteria strains.</title>
        <authorList>
            <person name="Klenk H.-P."/>
        </authorList>
    </citation>
    <scope>NUCLEOTIDE SEQUENCE [LARGE SCALE GENOMIC DNA]</scope>
    <source>
        <strain evidence="18 19">DSM 45256</strain>
    </source>
</reference>
<feature type="domain" description="AAA+ ATPase" evidence="17">
    <location>
        <begin position="196"/>
        <end position="335"/>
    </location>
</feature>
<evidence type="ECO:0000256" key="2">
    <source>
        <dbReference type="ARBA" id="ARBA00010044"/>
    </source>
</evidence>
<evidence type="ECO:0000256" key="12">
    <source>
        <dbReference type="ARBA" id="ARBA00023049"/>
    </source>
</evidence>
<comment type="similarity">
    <text evidence="15">Belongs to the AAA ATPase family.</text>
</comment>
<feature type="binding site" evidence="14">
    <location>
        <begin position="204"/>
        <end position="211"/>
    </location>
    <ligand>
        <name>ATP</name>
        <dbReference type="ChEBI" id="CHEBI:30616"/>
    </ligand>
</feature>
<dbReference type="Gene3D" id="3.40.50.300">
    <property type="entry name" value="P-loop containing nucleotide triphosphate hydrolases"/>
    <property type="match status" value="1"/>
</dbReference>
<feature type="compositionally biased region" description="Low complexity" evidence="16">
    <location>
        <begin position="780"/>
        <end position="807"/>
    </location>
</feature>
<comment type="subcellular location">
    <subcellularLocation>
        <location evidence="14">Cell membrane</location>
        <topology evidence="14">Multi-pass membrane protein</topology>
        <orientation evidence="14">Cytoplasmic side</orientation>
    </subcellularLocation>
    <subcellularLocation>
        <location evidence="1">Membrane</location>
    </subcellularLocation>
</comment>
<evidence type="ECO:0000313" key="19">
    <source>
        <dbReference type="Proteomes" id="UP001519295"/>
    </source>
</evidence>
<evidence type="ECO:0000256" key="16">
    <source>
        <dbReference type="SAM" id="MobiDB-lite"/>
    </source>
</evidence>
<feature type="transmembrane region" description="Helical" evidence="14">
    <location>
        <begin position="12"/>
        <end position="28"/>
    </location>
</feature>
<comment type="similarity">
    <text evidence="14">In the central section; belongs to the AAA ATPase family.</text>
</comment>
<dbReference type="InterPro" id="IPR027417">
    <property type="entry name" value="P-loop_NTPase"/>
</dbReference>
<feature type="compositionally biased region" description="Low complexity" evidence="16">
    <location>
        <begin position="703"/>
        <end position="713"/>
    </location>
</feature>
<dbReference type="RefSeq" id="WP_210025248.1">
    <property type="nucleotide sequence ID" value="NZ_JAGINU010000001.1"/>
</dbReference>
<dbReference type="HAMAP" id="MF_01458">
    <property type="entry name" value="FtsH"/>
    <property type="match status" value="1"/>
</dbReference>
<feature type="compositionally biased region" description="Low complexity" evidence="16">
    <location>
        <begin position="665"/>
        <end position="687"/>
    </location>
</feature>
<keyword evidence="13 14" id="KW-0472">Membrane</keyword>
<accession>A0ABS4VN27</accession>
<feature type="binding site" evidence="14">
    <location>
        <position position="430"/>
    </location>
    <ligand>
        <name>Zn(2+)</name>
        <dbReference type="ChEBI" id="CHEBI:29105"/>
        <note>catalytic</note>
    </ligand>
</feature>
<keyword evidence="10 14" id="KW-0067">ATP-binding</keyword>
<organism evidence="18 19">
    <name type="scientific">Pseudonocardia parietis</name>
    <dbReference type="NCBI Taxonomy" id="570936"/>
    <lineage>
        <taxon>Bacteria</taxon>
        <taxon>Bacillati</taxon>
        <taxon>Actinomycetota</taxon>
        <taxon>Actinomycetes</taxon>
        <taxon>Pseudonocardiales</taxon>
        <taxon>Pseudonocardiaceae</taxon>
        <taxon>Pseudonocardia</taxon>
    </lineage>
</organism>
<keyword evidence="18" id="KW-0132">Cell division</keyword>
<keyword evidence="7 14" id="KW-0547">Nucleotide-binding</keyword>
<keyword evidence="8 14" id="KW-0378">Hydrolase</keyword>
<evidence type="ECO:0000313" key="18">
    <source>
        <dbReference type="EMBL" id="MBP2365323.1"/>
    </source>
</evidence>
<evidence type="ECO:0000256" key="13">
    <source>
        <dbReference type="ARBA" id="ARBA00023136"/>
    </source>
</evidence>
<evidence type="ECO:0000256" key="8">
    <source>
        <dbReference type="ARBA" id="ARBA00022801"/>
    </source>
</evidence>
<evidence type="ECO:0000256" key="7">
    <source>
        <dbReference type="ARBA" id="ARBA00022741"/>
    </source>
</evidence>
<dbReference type="Pfam" id="PF06480">
    <property type="entry name" value="FtsH_ext"/>
    <property type="match status" value="1"/>
</dbReference>
<keyword evidence="6 14" id="KW-0479">Metal-binding</keyword>
<evidence type="ECO:0000256" key="6">
    <source>
        <dbReference type="ARBA" id="ARBA00022723"/>
    </source>
</evidence>
<dbReference type="InterPro" id="IPR005936">
    <property type="entry name" value="FtsH"/>
</dbReference>
<keyword evidence="19" id="KW-1185">Reference proteome</keyword>
<dbReference type="Pfam" id="PF00004">
    <property type="entry name" value="AAA"/>
    <property type="match status" value="1"/>
</dbReference>
<feature type="transmembrane region" description="Helical" evidence="14">
    <location>
        <begin position="111"/>
        <end position="133"/>
    </location>
</feature>
<keyword evidence="3 14" id="KW-1003">Cell membrane</keyword>
<keyword evidence="12 14" id="KW-0482">Metalloprotease</keyword>
<dbReference type="InterPro" id="IPR037219">
    <property type="entry name" value="Peptidase_M41-like"/>
</dbReference>
<dbReference type="InterPro" id="IPR003959">
    <property type="entry name" value="ATPase_AAA_core"/>
</dbReference>
<dbReference type="SMART" id="SM00382">
    <property type="entry name" value="AAA"/>
    <property type="match status" value="1"/>
</dbReference>
<dbReference type="NCBIfam" id="TIGR01241">
    <property type="entry name" value="FtsH_fam"/>
    <property type="match status" value="1"/>
</dbReference>
<dbReference type="InterPro" id="IPR041569">
    <property type="entry name" value="AAA_lid_3"/>
</dbReference>
<proteinExistence type="inferred from homology"/>
<keyword evidence="11 14" id="KW-1133">Transmembrane helix</keyword>
<dbReference type="InterPro" id="IPR011546">
    <property type="entry name" value="Pept_M41_FtsH_extracell"/>
</dbReference>
<gene>
    <name evidence="14" type="primary">ftsH</name>
    <name evidence="18" type="ORF">JOF36_001019</name>
</gene>
<evidence type="ECO:0000256" key="3">
    <source>
        <dbReference type="ARBA" id="ARBA00022475"/>
    </source>
</evidence>
<dbReference type="Pfam" id="PF17862">
    <property type="entry name" value="AAA_lid_3"/>
    <property type="match status" value="1"/>
</dbReference>
<protein>
    <recommendedName>
        <fullName evidence="14">ATP-dependent zinc metalloprotease FtsH</fullName>
        <ecNumber evidence="14">3.4.24.-</ecNumber>
    </recommendedName>
</protein>
<feature type="compositionally biased region" description="Basic and acidic residues" evidence="16">
    <location>
        <begin position="839"/>
        <end position="855"/>
    </location>
</feature>
<dbReference type="PROSITE" id="PS00674">
    <property type="entry name" value="AAA"/>
    <property type="match status" value="1"/>
</dbReference>
<evidence type="ECO:0000256" key="5">
    <source>
        <dbReference type="ARBA" id="ARBA00022692"/>
    </source>
</evidence>
<comment type="subunit">
    <text evidence="14">Homohexamer.</text>
</comment>
<dbReference type="InterPro" id="IPR003960">
    <property type="entry name" value="ATPase_AAA_CS"/>
</dbReference>
<dbReference type="CDD" id="cd19501">
    <property type="entry name" value="RecA-like_FtsH"/>
    <property type="match status" value="1"/>
</dbReference>
<evidence type="ECO:0000259" key="17">
    <source>
        <dbReference type="SMART" id="SM00382"/>
    </source>
</evidence>
<evidence type="ECO:0000256" key="9">
    <source>
        <dbReference type="ARBA" id="ARBA00022833"/>
    </source>
</evidence>
<dbReference type="InterPro" id="IPR003593">
    <property type="entry name" value="AAA+_ATPase"/>
</dbReference>
<keyword evidence="5 14" id="KW-0812">Transmembrane</keyword>
<evidence type="ECO:0000256" key="15">
    <source>
        <dbReference type="RuleBase" id="RU003651"/>
    </source>
</evidence>
<dbReference type="Gene3D" id="1.10.8.60">
    <property type="match status" value="1"/>
</dbReference>
<feature type="binding site" evidence="14">
    <location>
        <position position="502"/>
    </location>
    <ligand>
        <name>Zn(2+)</name>
        <dbReference type="ChEBI" id="CHEBI:29105"/>
        <note>catalytic</note>
    </ligand>
</feature>
<evidence type="ECO:0000256" key="4">
    <source>
        <dbReference type="ARBA" id="ARBA00022670"/>
    </source>
</evidence>
<dbReference type="SUPFAM" id="SSF52540">
    <property type="entry name" value="P-loop containing nucleoside triphosphate hydrolases"/>
    <property type="match status" value="1"/>
</dbReference>